<name>A0A9P4JTP5_9PLEO</name>
<organism evidence="3 4">
    <name type="scientific">Delitschia confertaspora ATCC 74209</name>
    <dbReference type="NCBI Taxonomy" id="1513339"/>
    <lineage>
        <taxon>Eukaryota</taxon>
        <taxon>Fungi</taxon>
        <taxon>Dikarya</taxon>
        <taxon>Ascomycota</taxon>
        <taxon>Pezizomycotina</taxon>
        <taxon>Dothideomycetes</taxon>
        <taxon>Pleosporomycetidae</taxon>
        <taxon>Pleosporales</taxon>
        <taxon>Delitschiaceae</taxon>
        <taxon>Delitschia</taxon>
    </lineage>
</organism>
<dbReference type="PANTHER" id="PTHR31902">
    <property type="entry name" value="ACTIN PATCHES DISTAL PROTEIN 1"/>
    <property type="match status" value="1"/>
</dbReference>
<dbReference type="EMBL" id="ML993916">
    <property type="protein sequence ID" value="KAF2203029.1"/>
    <property type="molecule type" value="Genomic_DNA"/>
</dbReference>
<dbReference type="CDD" id="cd03062">
    <property type="entry name" value="TRX_Fd_Sucrase"/>
    <property type="match status" value="1"/>
</dbReference>
<dbReference type="Gene3D" id="3.40.30.10">
    <property type="entry name" value="Glutaredoxin"/>
    <property type="match status" value="1"/>
</dbReference>
<dbReference type="OrthoDB" id="10253744at2759"/>
<evidence type="ECO:0000256" key="1">
    <source>
        <dbReference type="ARBA" id="ARBA00038208"/>
    </source>
</evidence>
<dbReference type="PANTHER" id="PTHR31902:SF7">
    <property type="entry name" value="ALTERED INHERITANCE OF MITOCHONDRIA PROTEIN 32"/>
    <property type="match status" value="1"/>
</dbReference>
<gene>
    <name evidence="3" type="ORF">GQ43DRAFT_390945</name>
</gene>
<evidence type="ECO:0000256" key="2">
    <source>
        <dbReference type="ARBA" id="ARBA00040895"/>
    </source>
</evidence>
<accession>A0A9P4JTP5</accession>
<protein>
    <recommendedName>
        <fullName evidence="2">Altered inheritance of mitochondria protein 32</fullName>
    </recommendedName>
</protein>
<reference evidence="3" key="1">
    <citation type="journal article" date="2020" name="Stud. Mycol.">
        <title>101 Dothideomycetes genomes: a test case for predicting lifestyles and emergence of pathogens.</title>
        <authorList>
            <person name="Haridas S."/>
            <person name="Albert R."/>
            <person name="Binder M."/>
            <person name="Bloem J."/>
            <person name="Labutti K."/>
            <person name="Salamov A."/>
            <person name="Andreopoulos B."/>
            <person name="Baker S."/>
            <person name="Barry K."/>
            <person name="Bills G."/>
            <person name="Bluhm B."/>
            <person name="Cannon C."/>
            <person name="Castanera R."/>
            <person name="Culley D."/>
            <person name="Daum C."/>
            <person name="Ezra D."/>
            <person name="Gonzalez J."/>
            <person name="Henrissat B."/>
            <person name="Kuo A."/>
            <person name="Liang C."/>
            <person name="Lipzen A."/>
            <person name="Lutzoni F."/>
            <person name="Magnuson J."/>
            <person name="Mondo S."/>
            <person name="Nolan M."/>
            <person name="Ohm R."/>
            <person name="Pangilinan J."/>
            <person name="Park H.-J."/>
            <person name="Ramirez L."/>
            <person name="Alfaro M."/>
            <person name="Sun H."/>
            <person name="Tritt A."/>
            <person name="Yoshinaga Y."/>
            <person name="Zwiers L.-H."/>
            <person name="Turgeon B."/>
            <person name="Goodwin S."/>
            <person name="Spatafora J."/>
            <person name="Crous P."/>
            <person name="Grigoriev I."/>
        </authorList>
    </citation>
    <scope>NUCLEOTIDE SEQUENCE</scope>
    <source>
        <strain evidence="3">ATCC 74209</strain>
    </source>
</reference>
<proteinExistence type="inferred from homology"/>
<dbReference type="Proteomes" id="UP000799536">
    <property type="component" value="Unassembled WGS sequence"/>
</dbReference>
<dbReference type="InterPro" id="IPR009737">
    <property type="entry name" value="Aim32/Apd1-like"/>
</dbReference>
<dbReference type="SUPFAM" id="SSF52833">
    <property type="entry name" value="Thioredoxin-like"/>
    <property type="match status" value="1"/>
</dbReference>
<comment type="caution">
    <text evidence="3">The sequence shown here is derived from an EMBL/GenBank/DDBJ whole genome shotgun (WGS) entry which is preliminary data.</text>
</comment>
<sequence>MPADLDIDHTSPIANTMPHYAEQVIVCTGKEDWTSKIEEEDGETGQFVRGLRGAVGLGQKGQGSRGAVFDPFHNISILTSSFSSSSAPETASAYLFPSFKYVPSITNSSLADFATAFLKAEKLHPAHDKLPAEQKKALLRNPELQGKVFPRARDVEDVVVLICGHGGRDRRCGVLGPMLRDEFKRQFERKAISVSTGEPKASESGKKGLEKMSAKIGLISHIGGHKFAGNVIIYVPPALKAEGHALAGTGVWYGRVRPEHVEGIVEETILGGRIIREMFRGGVLKGREGVGRL</sequence>
<evidence type="ECO:0000313" key="3">
    <source>
        <dbReference type="EMBL" id="KAF2203029.1"/>
    </source>
</evidence>
<dbReference type="AlphaFoldDB" id="A0A9P4JTP5"/>
<dbReference type="Pfam" id="PF06999">
    <property type="entry name" value="Suc_Fer-like"/>
    <property type="match status" value="1"/>
</dbReference>
<evidence type="ECO:0000313" key="4">
    <source>
        <dbReference type="Proteomes" id="UP000799536"/>
    </source>
</evidence>
<comment type="similarity">
    <text evidence="1">Belongs to the AIM32 family.</text>
</comment>
<keyword evidence="4" id="KW-1185">Reference proteome</keyword>
<dbReference type="InterPro" id="IPR036249">
    <property type="entry name" value="Thioredoxin-like_sf"/>
</dbReference>